<dbReference type="Gene3D" id="1.10.3470.10">
    <property type="entry name" value="ABC transporter involved in vitamin B12 uptake, BtuC"/>
    <property type="match status" value="1"/>
</dbReference>
<feature type="transmembrane region" description="Helical" evidence="8">
    <location>
        <begin position="197"/>
        <end position="216"/>
    </location>
</feature>
<dbReference type="EMBL" id="JAVDXZ010000001">
    <property type="protein sequence ID" value="MDR7328625.1"/>
    <property type="molecule type" value="Genomic_DNA"/>
</dbReference>
<keyword evidence="10" id="KW-1185">Reference proteome</keyword>
<dbReference type="InterPro" id="IPR000522">
    <property type="entry name" value="ABC_transptr_permease_BtuC"/>
</dbReference>
<reference evidence="9" key="1">
    <citation type="submission" date="2023-07" db="EMBL/GenBank/DDBJ databases">
        <title>Sequencing the genomes of 1000 actinobacteria strains.</title>
        <authorList>
            <person name="Klenk H.-P."/>
        </authorList>
    </citation>
    <scope>NUCLEOTIDE SEQUENCE</scope>
    <source>
        <strain evidence="9">DSM 107476</strain>
    </source>
</reference>
<evidence type="ECO:0000256" key="1">
    <source>
        <dbReference type="ARBA" id="ARBA00004651"/>
    </source>
</evidence>
<sequence length="333" mass="33849">MTLAGELAEARAGRRRHRAVVTLALLLALAALWGLHLSLGRVVYSPAEILAGLREGDFIIAQLRLPRVALATATGLAFGAAGCVFQTLLRNQLASPDIIGVSTSAAVAGVVGIVVLGLSQWQTSLLALALSLVTAAGMFALAHRSGFSATRLILVGLGVAAFGQSVITWTISIASAYDLPAATRWLTGSLNDASPTTVTPVVLAVVLLLPVALAFTHHLDVLRFGEDLARGLGVPVGFSRVVLLLTAVGLIAVATAAGGPIAFVAFLSGPIAARLAGVSTPPVLQSALVGAVLVAGADAVGQHLLPVAYPVGVLTGAVGAPYLLYLLHQKGRS</sequence>
<evidence type="ECO:0000256" key="7">
    <source>
        <dbReference type="ARBA" id="ARBA00023136"/>
    </source>
</evidence>
<feature type="transmembrane region" description="Helical" evidence="8">
    <location>
        <begin position="98"/>
        <end position="118"/>
    </location>
</feature>
<feature type="transmembrane region" description="Helical" evidence="8">
    <location>
        <begin position="68"/>
        <end position="89"/>
    </location>
</feature>
<comment type="caution">
    <text evidence="9">The sequence shown here is derived from an EMBL/GenBank/DDBJ whole genome shotgun (WGS) entry which is preliminary data.</text>
</comment>
<proteinExistence type="inferred from homology"/>
<evidence type="ECO:0000313" key="10">
    <source>
        <dbReference type="Proteomes" id="UP001180840"/>
    </source>
</evidence>
<keyword evidence="4" id="KW-1003">Cell membrane</keyword>
<evidence type="ECO:0000313" key="9">
    <source>
        <dbReference type="EMBL" id="MDR7328625.1"/>
    </source>
</evidence>
<keyword evidence="5 8" id="KW-0812">Transmembrane</keyword>
<dbReference type="CDD" id="cd06550">
    <property type="entry name" value="TM_ABC_iron-siderophores_like"/>
    <property type="match status" value="1"/>
</dbReference>
<organism evidence="9 10">
    <name type="scientific">Corynebacterium guangdongense</name>
    <dbReference type="NCBI Taxonomy" id="1783348"/>
    <lineage>
        <taxon>Bacteria</taxon>
        <taxon>Bacillati</taxon>
        <taxon>Actinomycetota</taxon>
        <taxon>Actinomycetes</taxon>
        <taxon>Mycobacteriales</taxon>
        <taxon>Corynebacteriaceae</taxon>
        <taxon>Corynebacterium</taxon>
    </lineage>
</organism>
<evidence type="ECO:0000256" key="2">
    <source>
        <dbReference type="ARBA" id="ARBA00007935"/>
    </source>
</evidence>
<name>A0ABU1ZV14_9CORY</name>
<evidence type="ECO:0000256" key="6">
    <source>
        <dbReference type="ARBA" id="ARBA00022989"/>
    </source>
</evidence>
<keyword evidence="6 8" id="KW-1133">Transmembrane helix</keyword>
<dbReference type="Proteomes" id="UP001180840">
    <property type="component" value="Unassembled WGS sequence"/>
</dbReference>
<comment type="subcellular location">
    <subcellularLocation>
        <location evidence="1">Cell membrane</location>
        <topology evidence="1">Multi-pass membrane protein</topology>
    </subcellularLocation>
</comment>
<protein>
    <submittedName>
        <fullName evidence="9">Iron complex transport system permease protein</fullName>
    </submittedName>
</protein>
<evidence type="ECO:0000256" key="5">
    <source>
        <dbReference type="ARBA" id="ARBA00022692"/>
    </source>
</evidence>
<feature type="transmembrane region" description="Helical" evidence="8">
    <location>
        <begin position="307"/>
        <end position="327"/>
    </location>
</feature>
<feature type="transmembrane region" description="Helical" evidence="8">
    <location>
        <begin position="228"/>
        <end position="251"/>
    </location>
</feature>
<feature type="transmembrane region" description="Helical" evidence="8">
    <location>
        <begin position="124"/>
        <end position="142"/>
    </location>
</feature>
<comment type="similarity">
    <text evidence="2">Belongs to the binding-protein-dependent transport system permease family. FecCD subfamily.</text>
</comment>
<keyword evidence="7 8" id="KW-0472">Membrane</keyword>
<gene>
    <name evidence="9" type="ORF">J2S39_000301</name>
</gene>
<dbReference type="RefSeq" id="WP_290197605.1">
    <property type="nucleotide sequence ID" value="NZ_CP047654.1"/>
</dbReference>
<keyword evidence="3" id="KW-0813">Transport</keyword>
<dbReference type="InterPro" id="IPR037294">
    <property type="entry name" value="ABC_BtuC-like"/>
</dbReference>
<feature type="transmembrane region" description="Helical" evidence="8">
    <location>
        <begin position="154"/>
        <end position="177"/>
    </location>
</feature>
<evidence type="ECO:0000256" key="3">
    <source>
        <dbReference type="ARBA" id="ARBA00022448"/>
    </source>
</evidence>
<accession>A0ABU1ZV14</accession>
<feature type="transmembrane region" description="Helical" evidence="8">
    <location>
        <begin position="20"/>
        <end position="39"/>
    </location>
</feature>
<dbReference type="PANTHER" id="PTHR30472">
    <property type="entry name" value="FERRIC ENTEROBACTIN TRANSPORT SYSTEM PERMEASE PROTEIN"/>
    <property type="match status" value="1"/>
</dbReference>
<evidence type="ECO:0000256" key="4">
    <source>
        <dbReference type="ARBA" id="ARBA00022475"/>
    </source>
</evidence>
<dbReference type="PANTHER" id="PTHR30472:SF24">
    <property type="entry name" value="FERRIC ENTEROBACTIN TRANSPORT SYSTEM PERMEASE PROTEIN FEPG"/>
    <property type="match status" value="1"/>
</dbReference>
<evidence type="ECO:0000256" key="8">
    <source>
        <dbReference type="SAM" id="Phobius"/>
    </source>
</evidence>
<dbReference type="Pfam" id="PF01032">
    <property type="entry name" value="FecCD"/>
    <property type="match status" value="1"/>
</dbReference>
<dbReference type="SUPFAM" id="SSF81345">
    <property type="entry name" value="ABC transporter involved in vitamin B12 uptake, BtuC"/>
    <property type="match status" value="1"/>
</dbReference>